<dbReference type="Proteomes" id="UP000638981">
    <property type="component" value="Unassembled WGS sequence"/>
</dbReference>
<protein>
    <submittedName>
        <fullName evidence="3">Membrane protein</fullName>
    </submittedName>
</protein>
<reference evidence="3" key="1">
    <citation type="journal article" date="2014" name="Int. J. Syst. Evol. Microbiol.">
        <title>Complete genome sequence of Corynebacterium casei LMG S-19264T (=DSM 44701T), isolated from a smear-ripened cheese.</title>
        <authorList>
            <consortium name="US DOE Joint Genome Institute (JGI-PGF)"/>
            <person name="Walter F."/>
            <person name="Albersmeier A."/>
            <person name="Kalinowski J."/>
            <person name="Ruckert C."/>
        </authorList>
    </citation>
    <scope>NUCLEOTIDE SEQUENCE</scope>
    <source>
        <strain evidence="3">KCTC 23310</strain>
    </source>
</reference>
<dbReference type="EMBL" id="BMYJ01000002">
    <property type="protein sequence ID" value="GHC49201.1"/>
    <property type="molecule type" value="Genomic_DNA"/>
</dbReference>
<name>A0A918WGI7_9RHOB</name>
<keyword evidence="1" id="KW-1133">Transmembrane helix</keyword>
<feature type="domain" description="Prepilin type IV endopeptidase peptidase" evidence="2">
    <location>
        <begin position="15"/>
        <end position="115"/>
    </location>
</feature>
<accession>A0A918WGI7</accession>
<feature type="transmembrane region" description="Helical" evidence="1">
    <location>
        <begin position="58"/>
        <end position="79"/>
    </location>
</feature>
<sequence length="166" mass="17221">MLVGTQALIALALATPIAIWAAWSDMATMKIPNKAVLALAAVFLASGPFLLPWNAYLWGLGILGITLIIGFVLSSIGMVGAGDAKLATAMAPFFVGGDVAVIMFLVAACMIGALILHRIAKGIGPIRRATENWASWSAGRYFPFGLALSAMLVIYLALMGTIGAAV</sequence>
<dbReference type="GO" id="GO:0004190">
    <property type="term" value="F:aspartic-type endopeptidase activity"/>
    <property type="evidence" value="ECO:0007669"/>
    <property type="project" value="InterPro"/>
</dbReference>
<dbReference type="AlphaFoldDB" id="A0A918WGI7"/>
<evidence type="ECO:0000313" key="4">
    <source>
        <dbReference type="Proteomes" id="UP000638981"/>
    </source>
</evidence>
<gene>
    <name evidence="3" type="ORF">GCM10007315_09160</name>
</gene>
<keyword evidence="1" id="KW-0812">Transmembrane</keyword>
<evidence type="ECO:0000259" key="2">
    <source>
        <dbReference type="Pfam" id="PF01478"/>
    </source>
</evidence>
<feature type="transmembrane region" description="Helical" evidence="1">
    <location>
        <begin position="99"/>
        <end position="120"/>
    </location>
</feature>
<evidence type="ECO:0000313" key="3">
    <source>
        <dbReference type="EMBL" id="GHC49201.1"/>
    </source>
</evidence>
<proteinExistence type="predicted"/>
<dbReference type="InterPro" id="IPR000045">
    <property type="entry name" value="Prepilin_IV_endopep_pep"/>
</dbReference>
<comment type="caution">
    <text evidence="3">The sequence shown here is derived from an EMBL/GenBank/DDBJ whole genome shotgun (WGS) entry which is preliminary data.</text>
</comment>
<reference evidence="3" key="2">
    <citation type="submission" date="2020-09" db="EMBL/GenBank/DDBJ databases">
        <authorList>
            <person name="Sun Q."/>
            <person name="Kim S."/>
        </authorList>
    </citation>
    <scope>NUCLEOTIDE SEQUENCE</scope>
    <source>
        <strain evidence="3">KCTC 23310</strain>
    </source>
</reference>
<evidence type="ECO:0000256" key="1">
    <source>
        <dbReference type="SAM" id="Phobius"/>
    </source>
</evidence>
<feature type="transmembrane region" description="Helical" evidence="1">
    <location>
        <begin position="141"/>
        <end position="165"/>
    </location>
</feature>
<dbReference type="GO" id="GO:0016020">
    <property type="term" value="C:membrane"/>
    <property type="evidence" value="ECO:0007669"/>
    <property type="project" value="InterPro"/>
</dbReference>
<keyword evidence="1" id="KW-0472">Membrane</keyword>
<keyword evidence="4" id="KW-1185">Reference proteome</keyword>
<dbReference type="RefSeq" id="WP_189410441.1">
    <property type="nucleotide sequence ID" value="NZ_BMYJ01000002.1"/>
</dbReference>
<dbReference type="Gene3D" id="1.20.120.1220">
    <property type="match status" value="1"/>
</dbReference>
<feature type="transmembrane region" description="Helical" evidence="1">
    <location>
        <begin position="31"/>
        <end position="51"/>
    </location>
</feature>
<dbReference type="Pfam" id="PF01478">
    <property type="entry name" value="Peptidase_A24"/>
    <property type="match status" value="1"/>
</dbReference>
<organism evidence="3 4">
    <name type="scientific">Neogemmobacter tilapiae</name>
    <dbReference type="NCBI Taxonomy" id="875041"/>
    <lineage>
        <taxon>Bacteria</taxon>
        <taxon>Pseudomonadati</taxon>
        <taxon>Pseudomonadota</taxon>
        <taxon>Alphaproteobacteria</taxon>
        <taxon>Rhodobacterales</taxon>
        <taxon>Paracoccaceae</taxon>
        <taxon>Neogemmobacter</taxon>
    </lineage>
</organism>